<evidence type="ECO:0000256" key="12">
    <source>
        <dbReference type="SAM" id="MobiDB-lite"/>
    </source>
</evidence>
<dbReference type="SUPFAM" id="SSF47384">
    <property type="entry name" value="Homodimeric domain of signal transducing histidine kinase"/>
    <property type="match status" value="1"/>
</dbReference>
<sequence>MKRYLLLFSLLFTLHAHAGTGRLYDGDNQLSSSFVTNIYQDKDGFMWIATRNGLNRYDGYQFKTLKKEHKTYGLSSNYINCVCQDRKGMLYIGTNLTVQRMENGRFADVRLLTNDNKPVRTYITDLLETHDGTMLFSSSGYGIFRLNGNVARPIGALRTVNYVSHIVEDGRNRLWIVSEDQGLLCLDGKRLLRYFTRPEERELVKGGDIGVDRQGNVYVGIKGMGLWCMAKGAKQFVKIAATGNLPIVKVYINQAGQVMLGCDGSGLYVYDPKHQQLVSNPYYDNIDLSKTKVQTIVEDRSGNIWLGLFQKGVYMQPSTHSDFGYMGPKSGANVIGNNCVTAVLRDKTGHIWVGTDRDGLYLLDKDHRLVRHYTTIPGTILSLTEDRLGRIWTGSYQQGCGWVTASSATYHPVDLEMGERPSIFGITTDPKGNLWFASMGQGLACLDIQNYGIKHYRQLPGAGFDRKMNSIPNDYLNKVVVSRDGRRVYVAGAVGLSCLDLTAGSWTNVFGTNCPNYNTFSRVLLEDRSGRVWLGTNDGLYCYDIKARKHRLFTMQNGLSDNGIACIEQDSRGRLWVGTDHGLCCMTTEGNVLACYYANNGLQSNEFSDGASYISDGRYLLLGGTAGINWFDTARKTDQLWTAKVMITGLIVGNQQQNIGINDSNIRLKYEDNSFSIQLSTLTYDDPDNITYLYSINKEAWVRLQPGMNEIMFSHLSPGNYTFRVKAMYNNMPSEVKAFTVEIEAPWYRSAPAYMVYLLTIVALICLFYRYQKRKTRDRMRLQAHMHAEEMGEAKLRFFMNISHEIRTPMTLIISPLLQLMKEDTDLHRQGIYTTIKRNAERILHLINQLMDLRKIDKGMLAMHMQKTDLVGFIDDVYALFKEQAKAKNIDFRFGHDGPLSVWIDRRNFDKVLVNIISNAFKYTPTGGNIAIRLSHTDTEARITISDNGEKIPEEKLKRIFERFYQADTKTNDEHIGTGIGLDLARSIVELHYGNIEAHNLENERGCAFVVTLPLGNSHLKPEEMMAKETEKDGPIDLDESQTSLENAGQEGETGERPRPSLNEQLSNRKRQTIVITEDDDEISHYLQTELGRNFHVIACDNGREALDVILKKLPALVITDLMMPVMNGNELCAKIKANANTNHIPVIMLTAKNRDEDRLEGLETGADAYIVKPFNMDILRRTVFNMLHQRELLRNKFNGSQTQEGKIKPIALDSPDEKLMERILNVINANISVPDLNTDMIAREVGISRVHLHRKMKELTNQTPHTFIRNTRLQQAARLLQKSGQNITEVMYACGFTNSASFSTMFKNLYGMSPRDYMKK</sequence>
<evidence type="ECO:0000256" key="5">
    <source>
        <dbReference type="ARBA" id="ARBA00022741"/>
    </source>
</evidence>
<dbReference type="GO" id="GO:0005524">
    <property type="term" value="F:ATP binding"/>
    <property type="evidence" value="ECO:0007669"/>
    <property type="project" value="UniProtKB-KW"/>
</dbReference>
<dbReference type="PRINTS" id="PR00344">
    <property type="entry name" value="BCTRLSENSOR"/>
</dbReference>
<dbReference type="SUPFAM" id="SSF55874">
    <property type="entry name" value="ATPase domain of HSP90 chaperone/DNA topoisomerase II/histidine kinase"/>
    <property type="match status" value="1"/>
</dbReference>
<evidence type="ECO:0000256" key="9">
    <source>
        <dbReference type="ARBA" id="ARBA00023015"/>
    </source>
</evidence>
<feature type="signal peptide" evidence="14">
    <location>
        <begin position="1"/>
        <end position="18"/>
    </location>
</feature>
<dbReference type="Pfam" id="PF12833">
    <property type="entry name" value="HTH_18"/>
    <property type="match status" value="1"/>
</dbReference>
<name>H1HKW1_9BACT</name>
<feature type="transmembrane region" description="Helical" evidence="13">
    <location>
        <begin position="754"/>
        <end position="771"/>
    </location>
</feature>
<evidence type="ECO:0000256" key="13">
    <source>
        <dbReference type="SAM" id="Phobius"/>
    </source>
</evidence>
<evidence type="ECO:0000256" key="11">
    <source>
        <dbReference type="PROSITE-ProRule" id="PRU00169"/>
    </source>
</evidence>
<dbReference type="RefSeq" id="WP_008564575.1">
    <property type="nucleotide sequence ID" value="NZ_JH594501.1"/>
</dbReference>
<keyword evidence="19" id="KW-1185">Reference proteome</keyword>
<dbReference type="InterPro" id="IPR036097">
    <property type="entry name" value="HisK_dim/P_sf"/>
</dbReference>
<evidence type="ECO:0000256" key="3">
    <source>
        <dbReference type="ARBA" id="ARBA00022553"/>
    </source>
</evidence>
<dbReference type="SMART" id="SM00388">
    <property type="entry name" value="HisKA"/>
    <property type="match status" value="1"/>
</dbReference>
<proteinExistence type="predicted"/>
<dbReference type="InterPro" id="IPR005467">
    <property type="entry name" value="His_kinase_dom"/>
</dbReference>
<accession>H1HKW1</accession>
<dbReference type="HOGENOM" id="CLU_000445_28_1_10"/>
<dbReference type="Pfam" id="PF07495">
    <property type="entry name" value="Y_Y_Y"/>
    <property type="match status" value="1"/>
</dbReference>
<comment type="caution">
    <text evidence="18">The sequence shown here is derived from an EMBL/GenBank/DDBJ whole genome shotgun (WGS) entry which is preliminary data.</text>
</comment>
<dbReference type="CDD" id="cd17574">
    <property type="entry name" value="REC_OmpR"/>
    <property type="match status" value="1"/>
</dbReference>
<dbReference type="PROSITE" id="PS01124">
    <property type="entry name" value="HTH_ARAC_FAMILY_2"/>
    <property type="match status" value="1"/>
</dbReference>
<dbReference type="InterPro" id="IPR015943">
    <property type="entry name" value="WD40/YVTN_repeat-like_dom_sf"/>
</dbReference>
<keyword evidence="4" id="KW-0808">Transferase</keyword>
<dbReference type="CDD" id="cd00082">
    <property type="entry name" value="HisKA"/>
    <property type="match status" value="1"/>
</dbReference>
<dbReference type="PROSITE" id="PS50110">
    <property type="entry name" value="RESPONSE_REGULATORY"/>
    <property type="match status" value="1"/>
</dbReference>
<dbReference type="SMART" id="SM00387">
    <property type="entry name" value="HATPase_c"/>
    <property type="match status" value="1"/>
</dbReference>
<feature type="domain" description="HTH araC/xylS-type" evidence="15">
    <location>
        <begin position="1222"/>
        <end position="1321"/>
    </location>
</feature>
<evidence type="ECO:0000256" key="4">
    <source>
        <dbReference type="ARBA" id="ARBA00022679"/>
    </source>
</evidence>
<dbReference type="CDD" id="cd00075">
    <property type="entry name" value="HATPase"/>
    <property type="match status" value="1"/>
</dbReference>
<dbReference type="SMART" id="SM00448">
    <property type="entry name" value="REC"/>
    <property type="match status" value="1"/>
</dbReference>
<dbReference type="InterPro" id="IPR036890">
    <property type="entry name" value="HATPase_C_sf"/>
</dbReference>
<keyword evidence="9" id="KW-0805">Transcription regulation</keyword>
<dbReference type="Pfam" id="PF00512">
    <property type="entry name" value="HisKA"/>
    <property type="match status" value="1"/>
</dbReference>
<evidence type="ECO:0000313" key="18">
    <source>
        <dbReference type="EMBL" id="EHO73212.1"/>
    </source>
</evidence>
<dbReference type="FunFam" id="3.30.565.10:FF:000037">
    <property type="entry name" value="Hybrid sensor histidine kinase/response regulator"/>
    <property type="match status" value="1"/>
</dbReference>
<dbReference type="InterPro" id="IPR018060">
    <property type="entry name" value="HTH_AraC"/>
</dbReference>
<comment type="catalytic activity">
    <reaction evidence="1">
        <text>ATP + protein L-histidine = ADP + protein N-phospho-L-histidine.</text>
        <dbReference type="EC" id="2.7.13.3"/>
    </reaction>
</comment>
<dbReference type="OrthoDB" id="717811at2"/>
<dbReference type="GO" id="GO:0003700">
    <property type="term" value="F:DNA-binding transcription factor activity"/>
    <property type="evidence" value="ECO:0007669"/>
    <property type="project" value="InterPro"/>
</dbReference>
<organism evidence="18 19">
    <name type="scientific">Segatella maculosa OT 289</name>
    <dbReference type="NCBI Taxonomy" id="999422"/>
    <lineage>
        <taxon>Bacteria</taxon>
        <taxon>Pseudomonadati</taxon>
        <taxon>Bacteroidota</taxon>
        <taxon>Bacteroidia</taxon>
        <taxon>Bacteroidales</taxon>
        <taxon>Prevotellaceae</taxon>
        <taxon>Segatella</taxon>
    </lineage>
</organism>
<dbReference type="Pfam" id="PF00072">
    <property type="entry name" value="Response_reg"/>
    <property type="match status" value="1"/>
</dbReference>
<dbReference type="SUPFAM" id="SSF63829">
    <property type="entry name" value="Calcium-dependent phosphotriesterase"/>
    <property type="match status" value="3"/>
</dbReference>
<dbReference type="GO" id="GO:0043565">
    <property type="term" value="F:sequence-specific DNA binding"/>
    <property type="evidence" value="ECO:0007669"/>
    <property type="project" value="InterPro"/>
</dbReference>
<keyword evidence="5" id="KW-0547">Nucleotide-binding</keyword>
<evidence type="ECO:0000259" key="15">
    <source>
        <dbReference type="PROSITE" id="PS01124"/>
    </source>
</evidence>
<dbReference type="Gene3D" id="1.10.10.60">
    <property type="entry name" value="Homeodomain-like"/>
    <property type="match status" value="1"/>
</dbReference>
<dbReference type="Pfam" id="PF02518">
    <property type="entry name" value="HATPase_c"/>
    <property type="match status" value="1"/>
</dbReference>
<feature type="modified residue" description="4-aspartylphosphate" evidence="11">
    <location>
        <position position="1121"/>
    </location>
</feature>
<evidence type="ECO:0000256" key="14">
    <source>
        <dbReference type="SAM" id="SignalP"/>
    </source>
</evidence>
<dbReference type="Gene3D" id="2.130.10.10">
    <property type="entry name" value="YVTN repeat-like/Quinoprotein amine dehydrogenase"/>
    <property type="match status" value="2"/>
</dbReference>
<dbReference type="EMBL" id="AGEK01000016">
    <property type="protein sequence ID" value="EHO73212.1"/>
    <property type="molecule type" value="Genomic_DNA"/>
</dbReference>
<keyword evidence="6" id="KW-0418">Kinase</keyword>
<dbReference type="InterPro" id="IPR011110">
    <property type="entry name" value="Reg_prop"/>
</dbReference>
<dbReference type="PROSITE" id="PS50109">
    <property type="entry name" value="HIS_KIN"/>
    <property type="match status" value="1"/>
</dbReference>
<evidence type="ECO:0000256" key="7">
    <source>
        <dbReference type="ARBA" id="ARBA00022840"/>
    </source>
</evidence>
<dbReference type="InterPro" id="IPR009057">
    <property type="entry name" value="Homeodomain-like_sf"/>
</dbReference>
<dbReference type="InterPro" id="IPR011006">
    <property type="entry name" value="CheY-like_superfamily"/>
</dbReference>
<dbReference type="InterPro" id="IPR003661">
    <property type="entry name" value="HisK_dim/P_dom"/>
</dbReference>
<dbReference type="SUPFAM" id="SSF46689">
    <property type="entry name" value="Homeodomain-like"/>
    <property type="match status" value="1"/>
</dbReference>
<evidence type="ECO:0000259" key="17">
    <source>
        <dbReference type="PROSITE" id="PS50110"/>
    </source>
</evidence>
<keyword evidence="7" id="KW-0067">ATP-binding</keyword>
<evidence type="ECO:0000313" key="19">
    <source>
        <dbReference type="Proteomes" id="UP000003167"/>
    </source>
</evidence>
<dbReference type="PANTHER" id="PTHR43547">
    <property type="entry name" value="TWO-COMPONENT HISTIDINE KINASE"/>
    <property type="match status" value="1"/>
</dbReference>
<keyword evidence="14" id="KW-0732">Signal</keyword>
<feature type="chain" id="PRO_5003550462" description="histidine kinase" evidence="14">
    <location>
        <begin position="19"/>
        <end position="1321"/>
    </location>
</feature>
<reference evidence="18 19" key="1">
    <citation type="submission" date="2011-12" db="EMBL/GenBank/DDBJ databases">
        <title>The Genome Sequence of Prevotella maculosa OT 289.</title>
        <authorList>
            <consortium name="The Broad Institute Genome Sequencing Platform"/>
            <person name="Earl A."/>
            <person name="Ward D."/>
            <person name="Feldgarden M."/>
            <person name="Gevers D."/>
            <person name="Izard J."/>
            <person name="Blanton J.M."/>
            <person name="Mathney J."/>
            <person name="Tanner A.C."/>
            <person name="Dewhirst F.E."/>
            <person name="Young S.K."/>
            <person name="Zeng Q."/>
            <person name="Gargeya S."/>
            <person name="Fitzgerald M."/>
            <person name="Haas B."/>
            <person name="Abouelleil A."/>
            <person name="Alvarado L."/>
            <person name="Arachchi H.M."/>
            <person name="Berlin A."/>
            <person name="Chapman S.B."/>
            <person name="Gearin G."/>
            <person name="Goldberg J."/>
            <person name="Griggs A."/>
            <person name="Gujja S."/>
            <person name="Hansen M."/>
            <person name="Heiman D."/>
            <person name="Howarth C."/>
            <person name="Larimer J."/>
            <person name="Lui A."/>
            <person name="MacDonald P.J.P."/>
            <person name="McCowen C."/>
            <person name="Montmayeur A."/>
            <person name="Murphy C."/>
            <person name="Neiman D."/>
            <person name="Pearson M."/>
            <person name="Priest M."/>
            <person name="Roberts A."/>
            <person name="Saif S."/>
            <person name="Shea T."/>
            <person name="Sisk P."/>
            <person name="Stolte C."/>
            <person name="Sykes S."/>
            <person name="Wortman J."/>
            <person name="Nusbaum C."/>
            <person name="Birren B."/>
        </authorList>
    </citation>
    <scope>NUCLEOTIDE SEQUENCE [LARGE SCALE GENOMIC DNA]</scope>
    <source>
        <strain evidence="18 19">OT 289</strain>
    </source>
</reference>
<dbReference type="InterPro" id="IPR003594">
    <property type="entry name" value="HATPase_dom"/>
</dbReference>
<dbReference type="InterPro" id="IPR004358">
    <property type="entry name" value="Sig_transdc_His_kin-like_C"/>
</dbReference>
<keyword evidence="8" id="KW-0902">Two-component regulatory system</keyword>
<dbReference type="SMART" id="SM00342">
    <property type="entry name" value="HTH_ARAC"/>
    <property type="match status" value="1"/>
</dbReference>
<keyword evidence="10" id="KW-0804">Transcription</keyword>
<dbReference type="PANTHER" id="PTHR43547:SF2">
    <property type="entry name" value="HYBRID SIGNAL TRANSDUCTION HISTIDINE KINASE C"/>
    <property type="match status" value="1"/>
</dbReference>
<dbReference type="Gene3D" id="3.40.50.2300">
    <property type="match status" value="1"/>
</dbReference>
<keyword evidence="13" id="KW-1133">Transmembrane helix</keyword>
<keyword evidence="3 11" id="KW-0597">Phosphoprotein</keyword>
<gene>
    <name evidence="18" type="ORF">HMPREF9944_00805</name>
</gene>
<feature type="domain" description="Response regulatory" evidence="17">
    <location>
        <begin position="1073"/>
        <end position="1188"/>
    </location>
</feature>
<dbReference type="Pfam" id="PF07494">
    <property type="entry name" value="Reg_prop"/>
    <property type="match status" value="4"/>
</dbReference>
<evidence type="ECO:0000256" key="8">
    <source>
        <dbReference type="ARBA" id="ARBA00023012"/>
    </source>
</evidence>
<evidence type="ECO:0000256" key="2">
    <source>
        <dbReference type="ARBA" id="ARBA00012438"/>
    </source>
</evidence>
<keyword evidence="13" id="KW-0472">Membrane</keyword>
<evidence type="ECO:0000256" key="10">
    <source>
        <dbReference type="ARBA" id="ARBA00023163"/>
    </source>
</evidence>
<dbReference type="InterPro" id="IPR001789">
    <property type="entry name" value="Sig_transdc_resp-reg_receiver"/>
</dbReference>
<dbReference type="GO" id="GO:0000155">
    <property type="term" value="F:phosphorelay sensor kinase activity"/>
    <property type="evidence" value="ECO:0007669"/>
    <property type="project" value="InterPro"/>
</dbReference>
<protein>
    <recommendedName>
        <fullName evidence="2">histidine kinase</fullName>
        <ecNumber evidence="2">2.7.13.3</ecNumber>
    </recommendedName>
</protein>
<dbReference type="Gene3D" id="1.10.287.130">
    <property type="match status" value="1"/>
</dbReference>
<dbReference type="EC" id="2.7.13.3" evidence="2"/>
<dbReference type="PATRIC" id="fig|999422.3.peg.827"/>
<dbReference type="STRING" id="999422.HMPREF9944_00805"/>
<dbReference type="InterPro" id="IPR011123">
    <property type="entry name" value="Y_Y_Y"/>
</dbReference>
<evidence type="ECO:0000256" key="6">
    <source>
        <dbReference type="ARBA" id="ARBA00022777"/>
    </source>
</evidence>
<keyword evidence="13" id="KW-0812">Transmembrane</keyword>
<evidence type="ECO:0000259" key="16">
    <source>
        <dbReference type="PROSITE" id="PS50109"/>
    </source>
</evidence>
<dbReference type="InterPro" id="IPR013783">
    <property type="entry name" value="Ig-like_fold"/>
</dbReference>
<evidence type="ECO:0000256" key="1">
    <source>
        <dbReference type="ARBA" id="ARBA00000085"/>
    </source>
</evidence>
<feature type="region of interest" description="Disordered" evidence="12">
    <location>
        <begin position="1045"/>
        <end position="1070"/>
    </location>
</feature>
<dbReference type="Proteomes" id="UP000003167">
    <property type="component" value="Unassembled WGS sequence"/>
</dbReference>
<dbReference type="Gene3D" id="2.60.40.10">
    <property type="entry name" value="Immunoglobulins"/>
    <property type="match status" value="1"/>
</dbReference>
<feature type="domain" description="Histidine kinase" evidence="16">
    <location>
        <begin position="801"/>
        <end position="1017"/>
    </location>
</feature>
<dbReference type="Gene3D" id="3.30.565.10">
    <property type="entry name" value="Histidine kinase-like ATPase, C-terminal domain"/>
    <property type="match status" value="1"/>
</dbReference>
<dbReference type="SUPFAM" id="SSF52172">
    <property type="entry name" value="CheY-like"/>
    <property type="match status" value="1"/>
</dbReference>